<evidence type="ECO:0000256" key="4">
    <source>
        <dbReference type="SAM" id="Phobius"/>
    </source>
</evidence>
<evidence type="ECO:0000259" key="5">
    <source>
        <dbReference type="PROSITE" id="PS51292"/>
    </source>
</evidence>
<evidence type="ECO:0000313" key="7">
    <source>
        <dbReference type="Proteomes" id="UP000688137"/>
    </source>
</evidence>
<dbReference type="GO" id="GO:0003924">
    <property type="term" value="F:GTPase activity"/>
    <property type="evidence" value="ECO:0007669"/>
    <property type="project" value="InterPro"/>
</dbReference>
<keyword evidence="3" id="KW-0862">Zinc</keyword>
<keyword evidence="2" id="KW-0863">Zinc-finger</keyword>
<feature type="transmembrane region" description="Helical" evidence="4">
    <location>
        <begin position="405"/>
        <end position="426"/>
    </location>
</feature>
<evidence type="ECO:0000256" key="2">
    <source>
        <dbReference type="ARBA" id="ARBA00022771"/>
    </source>
</evidence>
<dbReference type="InterPro" id="IPR001806">
    <property type="entry name" value="Small_GTPase"/>
</dbReference>
<dbReference type="Pfam" id="PF12906">
    <property type="entry name" value="RINGv"/>
    <property type="match status" value="1"/>
</dbReference>
<keyword evidence="4" id="KW-0472">Membrane</keyword>
<dbReference type="PROSITE" id="PS51292">
    <property type="entry name" value="ZF_RING_CH"/>
    <property type="match status" value="1"/>
</dbReference>
<dbReference type="PANTHER" id="PTHR47979">
    <property type="entry name" value="DRAB11-RELATED"/>
    <property type="match status" value="1"/>
</dbReference>
<dbReference type="Proteomes" id="UP000688137">
    <property type="component" value="Unassembled WGS sequence"/>
</dbReference>
<dbReference type="InterPro" id="IPR011016">
    <property type="entry name" value="Znf_RING-CH"/>
</dbReference>
<keyword evidence="4" id="KW-0812">Transmembrane</keyword>
<organism evidence="6 7">
    <name type="scientific">Paramecium primaurelia</name>
    <dbReference type="NCBI Taxonomy" id="5886"/>
    <lineage>
        <taxon>Eukaryota</taxon>
        <taxon>Sar</taxon>
        <taxon>Alveolata</taxon>
        <taxon>Ciliophora</taxon>
        <taxon>Intramacronucleata</taxon>
        <taxon>Oligohymenophorea</taxon>
        <taxon>Peniculida</taxon>
        <taxon>Parameciidae</taxon>
        <taxon>Paramecium</taxon>
    </lineage>
</organism>
<dbReference type="CDD" id="cd16495">
    <property type="entry name" value="RING_CH-C4HC3_MARCH"/>
    <property type="match status" value="1"/>
</dbReference>
<dbReference type="SMART" id="SM00173">
    <property type="entry name" value="RAS"/>
    <property type="match status" value="1"/>
</dbReference>
<name>A0A8S1MX83_PARPR</name>
<protein>
    <recommendedName>
        <fullName evidence="5">RING-CH-type domain-containing protein</fullName>
    </recommendedName>
</protein>
<dbReference type="AlphaFoldDB" id="A0A8S1MX83"/>
<dbReference type="SMART" id="SM00175">
    <property type="entry name" value="RAB"/>
    <property type="match status" value="1"/>
</dbReference>
<dbReference type="EMBL" id="CAJJDM010000076">
    <property type="protein sequence ID" value="CAD8084850.1"/>
    <property type="molecule type" value="Genomic_DNA"/>
</dbReference>
<dbReference type="Pfam" id="PF00071">
    <property type="entry name" value="Ras"/>
    <property type="match status" value="1"/>
</dbReference>
<evidence type="ECO:0000256" key="3">
    <source>
        <dbReference type="ARBA" id="ARBA00022833"/>
    </source>
</evidence>
<keyword evidence="4" id="KW-1133">Transmembrane helix</keyword>
<gene>
    <name evidence="6" type="ORF">PPRIM_AZ9-3.1.T0730020</name>
</gene>
<dbReference type="PROSITE" id="PS51421">
    <property type="entry name" value="RAS"/>
    <property type="match status" value="1"/>
</dbReference>
<dbReference type="InterPro" id="IPR050209">
    <property type="entry name" value="Rab_GTPases_membrane_traffic"/>
</dbReference>
<reference evidence="6" key="1">
    <citation type="submission" date="2021-01" db="EMBL/GenBank/DDBJ databases">
        <authorList>
            <consortium name="Genoscope - CEA"/>
            <person name="William W."/>
        </authorList>
    </citation>
    <scope>NUCLEOTIDE SEQUENCE</scope>
</reference>
<proteinExistence type="predicted"/>
<dbReference type="GO" id="GO:0008270">
    <property type="term" value="F:zinc ion binding"/>
    <property type="evidence" value="ECO:0007669"/>
    <property type="project" value="UniProtKB-KW"/>
</dbReference>
<dbReference type="GO" id="GO:0005525">
    <property type="term" value="F:GTP binding"/>
    <property type="evidence" value="ECO:0007669"/>
    <property type="project" value="InterPro"/>
</dbReference>
<accession>A0A8S1MX83</accession>
<sequence>MSYSYLFKFILIGETGIENAQILKESVLQFINKRFRQKHESKTYRIRWFKYIITNMGSAGQESFRSITRSYYRSTAGVIVVYDITKRKKVKQNGNPKLSILLVSNKGDLESEHQISSNEAQQFATECGIEFFETSAKTAKNVKEIYIKMAQIILEKINLGQIDPKMKILELNQVLNKPHILMGIRILLIQNNNKNIKLMKKRKNQIFVVEKLIFFKYYYHYTVRFQYIQFMYYYIIKFIIMNKVENFKEEKHEISKSQVAPIDIIQIIQEKYSRKSNKYQEQIIINEIPESSKIIDSTLQKQDSKQQLIFHKDIYARNSFKSVGCICRICEFPEYKDNPLIRVCKCIRSQKYVHEYCLKKQIIKKYRNKLDKAKCEICSDTYQMELKIEKIFDPQTAWSQSKDKLPLFCLLVFLIVMIVVVILLGIRLKEANQITDRKNFLDSQSFFIIFIVFAIITILVLLWLIAMIIKGLLIVEKILNWRLIEYKPMKKSILNKNILISDIKQSFRKSKLFGEQQTTQNRKNKHLNTFNVEKNNYDQEDPSIDVGEISTQRNQPKSITKNVLTIQSDPRQTKRIRFSII</sequence>
<feature type="domain" description="RING-CH-type" evidence="5">
    <location>
        <begin position="319"/>
        <end position="385"/>
    </location>
</feature>
<evidence type="ECO:0000313" key="6">
    <source>
        <dbReference type="EMBL" id="CAD8084850.1"/>
    </source>
</evidence>
<dbReference type="FunFam" id="3.40.50.300:FF:001447">
    <property type="entry name" value="Ras-related protein Rab-1B"/>
    <property type="match status" value="1"/>
</dbReference>
<keyword evidence="7" id="KW-1185">Reference proteome</keyword>
<evidence type="ECO:0000256" key="1">
    <source>
        <dbReference type="ARBA" id="ARBA00022723"/>
    </source>
</evidence>
<feature type="transmembrane region" description="Helical" evidence="4">
    <location>
        <begin position="446"/>
        <end position="473"/>
    </location>
</feature>
<dbReference type="PROSITE" id="PS51419">
    <property type="entry name" value="RAB"/>
    <property type="match status" value="1"/>
</dbReference>
<comment type="caution">
    <text evidence="6">The sequence shown here is derived from an EMBL/GenBank/DDBJ whole genome shotgun (WGS) entry which is preliminary data.</text>
</comment>
<keyword evidence="1" id="KW-0479">Metal-binding</keyword>
<dbReference type="SMART" id="SM00744">
    <property type="entry name" value="RINGv"/>
    <property type="match status" value="1"/>
</dbReference>